<feature type="domain" description="DUF7344" evidence="1">
    <location>
        <begin position="18"/>
        <end position="85"/>
    </location>
</feature>
<dbReference type="RefSeq" id="WP_256398764.1">
    <property type="nucleotide sequence ID" value="NZ_JANHJR010000001.1"/>
</dbReference>
<organism evidence="2 3">
    <name type="scientific">Haloarchaeobius litoreus</name>
    <dbReference type="NCBI Taxonomy" id="755306"/>
    <lineage>
        <taxon>Archaea</taxon>
        <taxon>Methanobacteriati</taxon>
        <taxon>Methanobacteriota</taxon>
        <taxon>Stenosarchaea group</taxon>
        <taxon>Halobacteria</taxon>
        <taxon>Halobacteriales</taxon>
        <taxon>Halorubellaceae</taxon>
        <taxon>Haloarchaeobius</taxon>
    </lineage>
</organism>
<evidence type="ECO:0000313" key="3">
    <source>
        <dbReference type="Proteomes" id="UP001597034"/>
    </source>
</evidence>
<dbReference type="InterPro" id="IPR055768">
    <property type="entry name" value="DUF7344"/>
</dbReference>
<sequence length="105" mass="12218">MRTETTGPLSPEQLDQYHRALSNQWRRIVVSVLDRRRAVRLTELADEIVRRTDDDQSADRVALALRHCHLPLLADARVVEFDGETVRRRQPWFGTLSELNQRTAV</sequence>
<gene>
    <name evidence="2" type="ORF">ACFSBL_08505</name>
</gene>
<dbReference type="EMBL" id="JBHUDO010000002">
    <property type="protein sequence ID" value="MFD1645720.1"/>
    <property type="molecule type" value="Genomic_DNA"/>
</dbReference>
<comment type="caution">
    <text evidence="2">The sequence shown here is derived from an EMBL/GenBank/DDBJ whole genome shotgun (WGS) entry which is preliminary data.</text>
</comment>
<accession>A0ABD6DHF1</accession>
<evidence type="ECO:0000313" key="2">
    <source>
        <dbReference type="EMBL" id="MFD1645720.1"/>
    </source>
</evidence>
<dbReference type="AlphaFoldDB" id="A0ABD6DHF1"/>
<dbReference type="Proteomes" id="UP001597034">
    <property type="component" value="Unassembled WGS sequence"/>
</dbReference>
<keyword evidence="3" id="KW-1185">Reference proteome</keyword>
<reference evidence="2 3" key="1">
    <citation type="journal article" date="2019" name="Int. J. Syst. Evol. Microbiol.">
        <title>The Global Catalogue of Microorganisms (GCM) 10K type strain sequencing project: providing services to taxonomists for standard genome sequencing and annotation.</title>
        <authorList>
            <consortium name="The Broad Institute Genomics Platform"/>
            <consortium name="The Broad Institute Genome Sequencing Center for Infectious Disease"/>
            <person name="Wu L."/>
            <person name="Ma J."/>
        </authorList>
    </citation>
    <scope>NUCLEOTIDE SEQUENCE [LARGE SCALE GENOMIC DNA]</scope>
    <source>
        <strain evidence="2 3">CGMCC 1.10390</strain>
    </source>
</reference>
<proteinExistence type="predicted"/>
<name>A0ABD6DHF1_9EURY</name>
<protein>
    <recommendedName>
        <fullName evidence="1">DUF7344 domain-containing protein</fullName>
    </recommendedName>
</protein>
<dbReference type="Pfam" id="PF24035">
    <property type="entry name" value="DUF7344"/>
    <property type="match status" value="1"/>
</dbReference>
<evidence type="ECO:0000259" key="1">
    <source>
        <dbReference type="Pfam" id="PF24035"/>
    </source>
</evidence>